<dbReference type="NCBIfam" id="TIGR02181">
    <property type="entry name" value="GRX_bact"/>
    <property type="match status" value="1"/>
</dbReference>
<dbReference type="InterPro" id="IPR002109">
    <property type="entry name" value="Glutaredoxin"/>
</dbReference>
<evidence type="ECO:0000256" key="3">
    <source>
        <dbReference type="ARBA" id="ARBA00022448"/>
    </source>
</evidence>
<dbReference type="PANTHER" id="PTHR45694">
    <property type="entry name" value="GLUTAREDOXIN 2"/>
    <property type="match status" value="1"/>
</dbReference>
<dbReference type="InterPro" id="IPR011900">
    <property type="entry name" value="GRX_bact"/>
</dbReference>
<evidence type="ECO:0000313" key="9">
    <source>
        <dbReference type="EMBL" id="ONF97641.1"/>
    </source>
</evidence>
<dbReference type="Proteomes" id="UP000188729">
    <property type="component" value="Unassembled WGS sequence"/>
</dbReference>
<dbReference type="InterPro" id="IPR036249">
    <property type="entry name" value="Thioredoxin-like_sf"/>
</dbReference>
<evidence type="ECO:0000256" key="6">
    <source>
        <dbReference type="ARBA" id="ARBA00023284"/>
    </source>
</evidence>
<evidence type="ECO:0000256" key="4">
    <source>
        <dbReference type="ARBA" id="ARBA00022982"/>
    </source>
</evidence>
<comment type="function">
    <text evidence="1 7">Has a glutathione-disulfide oxidoreductase activity in the presence of NADPH and glutathione reductase. Reduces low molecular weight disulfides and proteins.</text>
</comment>
<dbReference type="PROSITE" id="PS51354">
    <property type="entry name" value="GLUTAREDOXIN_2"/>
    <property type="match status" value="1"/>
</dbReference>
<dbReference type="CDD" id="cd03418">
    <property type="entry name" value="GRX_GRXb_1_3_like"/>
    <property type="match status" value="1"/>
</dbReference>
<dbReference type="GO" id="GO:0045454">
    <property type="term" value="P:cell redox homeostasis"/>
    <property type="evidence" value="ECO:0007669"/>
    <property type="project" value="InterPro"/>
</dbReference>
<evidence type="ECO:0000313" key="10">
    <source>
        <dbReference type="Proteomes" id="UP000188729"/>
    </source>
</evidence>
<dbReference type="GO" id="GO:0015038">
    <property type="term" value="F:glutathione disulfide oxidoreductase activity"/>
    <property type="evidence" value="ECO:0007669"/>
    <property type="project" value="UniProtKB-UniRule"/>
</dbReference>
<comment type="similarity">
    <text evidence="2 7">Belongs to the glutaredoxin family.</text>
</comment>
<dbReference type="InterPro" id="IPR011767">
    <property type="entry name" value="GLR_AS"/>
</dbReference>
<keyword evidence="6 7" id="KW-0676">Redox-active center</keyword>
<organism evidence="9 10">
    <name type="scientific">Sphingomonas jeddahensis</name>
    <dbReference type="NCBI Taxonomy" id="1915074"/>
    <lineage>
        <taxon>Bacteria</taxon>
        <taxon>Pseudomonadati</taxon>
        <taxon>Pseudomonadota</taxon>
        <taxon>Alphaproteobacteria</taxon>
        <taxon>Sphingomonadales</taxon>
        <taxon>Sphingomonadaceae</taxon>
        <taxon>Sphingomonas</taxon>
    </lineage>
</organism>
<dbReference type="OrthoDB" id="9814618at2"/>
<dbReference type="PROSITE" id="PS00195">
    <property type="entry name" value="GLUTAREDOXIN_1"/>
    <property type="match status" value="1"/>
</dbReference>
<dbReference type="GO" id="GO:0034599">
    <property type="term" value="P:cellular response to oxidative stress"/>
    <property type="evidence" value="ECO:0007669"/>
    <property type="project" value="TreeGrafter"/>
</dbReference>
<dbReference type="InterPro" id="IPR014025">
    <property type="entry name" value="Glutaredoxin_subgr"/>
</dbReference>
<evidence type="ECO:0000256" key="1">
    <source>
        <dbReference type="ARBA" id="ARBA00002549"/>
    </source>
</evidence>
<keyword evidence="5" id="KW-1015">Disulfide bond</keyword>
<keyword evidence="10" id="KW-1185">Reference proteome</keyword>
<dbReference type="GO" id="GO:0005737">
    <property type="term" value="C:cytoplasm"/>
    <property type="evidence" value="ECO:0007669"/>
    <property type="project" value="TreeGrafter"/>
</dbReference>
<evidence type="ECO:0000256" key="5">
    <source>
        <dbReference type="ARBA" id="ARBA00023157"/>
    </source>
</evidence>
<gene>
    <name evidence="9" type="primary">grxC</name>
    <name evidence="9" type="ORF">SPHI_02730</name>
</gene>
<dbReference type="PRINTS" id="PR00160">
    <property type="entry name" value="GLUTAREDOXIN"/>
</dbReference>
<dbReference type="STRING" id="1915074.SPHI_02730"/>
<comment type="caution">
    <text evidence="9">The sequence shown here is derived from an EMBL/GenBank/DDBJ whole genome shotgun (WGS) entry which is preliminary data.</text>
</comment>
<sequence length="87" mass="9235">MAQVEIYTKAWCPYCVRAKQLLASKGVKPTEFDITLGGEKRAEMIDRAGGRTTVPQIFIDGRHVGGSDDLAALEGAGKLAAMLAATP</sequence>
<proteinExistence type="inferred from homology"/>
<accession>A0A1V2EY85</accession>
<dbReference type="RefSeq" id="WP_076743085.1">
    <property type="nucleotide sequence ID" value="NZ_MPSB01000001.1"/>
</dbReference>
<keyword evidence="7" id="KW-0963">Cytoplasm</keyword>
<dbReference type="SUPFAM" id="SSF52833">
    <property type="entry name" value="Thioredoxin-like"/>
    <property type="match status" value="1"/>
</dbReference>
<evidence type="ECO:0000256" key="2">
    <source>
        <dbReference type="ARBA" id="ARBA00007787"/>
    </source>
</evidence>
<reference evidence="9 10" key="1">
    <citation type="submission" date="2016-11" db="EMBL/GenBank/DDBJ databases">
        <title>Genome sequence of Sphingomonas jeddahensis G39.</title>
        <authorList>
            <person name="Poehlein A."/>
            <person name="Wuebbeler J.H."/>
            <person name="Steinbuechel A."/>
            <person name="Daniel R."/>
        </authorList>
    </citation>
    <scope>NUCLEOTIDE SEQUENCE [LARGE SCALE GENOMIC DNA]</scope>
    <source>
        <strain evidence="9 10">G39</strain>
    </source>
</reference>
<feature type="domain" description="Glutaredoxin" evidence="8">
    <location>
        <begin position="4"/>
        <end position="64"/>
    </location>
</feature>
<dbReference type="Pfam" id="PF00462">
    <property type="entry name" value="Glutaredoxin"/>
    <property type="match status" value="1"/>
</dbReference>
<evidence type="ECO:0000256" key="7">
    <source>
        <dbReference type="RuleBase" id="RU364065"/>
    </source>
</evidence>
<dbReference type="EMBL" id="MPSB01000001">
    <property type="protein sequence ID" value="ONF97641.1"/>
    <property type="molecule type" value="Genomic_DNA"/>
</dbReference>
<keyword evidence="3 7" id="KW-0813">Transport</keyword>
<dbReference type="PANTHER" id="PTHR45694:SF18">
    <property type="entry name" value="GLUTAREDOXIN-1-RELATED"/>
    <property type="match status" value="1"/>
</dbReference>
<evidence type="ECO:0000259" key="8">
    <source>
        <dbReference type="Pfam" id="PF00462"/>
    </source>
</evidence>
<keyword evidence="4 7" id="KW-0249">Electron transport</keyword>
<name>A0A1V2EY85_9SPHN</name>
<dbReference type="Gene3D" id="3.40.30.10">
    <property type="entry name" value="Glutaredoxin"/>
    <property type="match status" value="1"/>
</dbReference>
<dbReference type="AlphaFoldDB" id="A0A1V2EY85"/>
<protein>
    <recommendedName>
        <fullName evidence="7">Glutaredoxin</fullName>
    </recommendedName>
</protein>